<comment type="caution">
    <text evidence="1">The sequence shown here is derived from an EMBL/GenBank/DDBJ whole genome shotgun (WGS) entry which is preliminary data.</text>
</comment>
<evidence type="ECO:0000313" key="2">
    <source>
        <dbReference type="Proteomes" id="UP000828390"/>
    </source>
</evidence>
<dbReference type="Proteomes" id="UP000828390">
    <property type="component" value="Unassembled WGS sequence"/>
</dbReference>
<reference evidence="1" key="2">
    <citation type="submission" date="2020-11" db="EMBL/GenBank/DDBJ databases">
        <authorList>
            <person name="McCartney M.A."/>
            <person name="Auch B."/>
            <person name="Kono T."/>
            <person name="Mallez S."/>
            <person name="Becker A."/>
            <person name="Gohl D.M."/>
            <person name="Silverstein K.A.T."/>
            <person name="Koren S."/>
            <person name="Bechman K.B."/>
            <person name="Herman A."/>
            <person name="Abrahante J.E."/>
            <person name="Garbe J."/>
        </authorList>
    </citation>
    <scope>NUCLEOTIDE SEQUENCE</scope>
    <source>
        <strain evidence="1">Duluth1</strain>
        <tissue evidence="1">Whole animal</tissue>
    </source>
</reference>
<evidence type="ECO:0000313" key="1">
    <source>
        <dbReference type="EMBL" id="KAH3718227.1"/>
    </source>
</evidence>
<proteinExistence type="predicted"/>
<dbReference type="EMBL" id="JAIWYP010000013">
    <property type="protein sequence ID" value="KAH3718227.1"/>
    <property type="molecule type" value="Genomic_DNA"/>
</dbReference>
<protein>
    <submittedName>
        <fullName evidence="1">Uncharacterized protein</fullName>
    </submittedName>
</protein>
<sequence length="393" mass="44369">MATDDKTSVKLLQIKSFRKIGDSNKQHEYGSFEDFVGSNKAWCKLGTVGSVKDIIEHWGLGETRLLISYTGSAFDDAEDYNRTVKPALVKIIRSSAAWVLTNATGLASDLLHAAVHDIEAASDYSPIAIGIFSLSQKEAIETNCKLKSCCDNHQSYAYLSHFIFYDDETDSDKTRVEIAEQISKNFKAPVVSLVTVTIKNHVKFIQISIDSMHPVMTITRDKDPYEAKFRFETNSDFIVNETLKTTKEPEQLYESIIKAILRGKDEHVDYLKIAVVLNASESTVSSMISSSTKWRSDEEISYRQKMLSSALMFDYSETALILLRSLNEIDLRAFEFGKMYKSMSRVEKYLQATVSVNMKLPKGKSGANDCAFVWLFIWAICNEKFCVANALWT</sequence>
<organism evidence="1 2">
    <name type="scientific">Dreissena polymorpha</name>
    <name type="common">Zebra mussel</name>
    <name type="synonym">Mytilus polymorpha</name>
    <dbReference type="NCBI Taxonomy" id="45954"/>
    <lineage>
        <taxon>Eukaryota</taxon>
        <taxon>Metazoa</taxon>
        <taxon>Spiralia</taxon>
        <taxon>Lophotrochozoa</taxon>
        <taxon>Mollusca</taxon>
        <taxon>Bivalvia</taxon>
        <taxon>Autobranchia</taxon>
        <taxon>Heteroconchia</taxon>
        <taxon>Euheterodonta</taxon>
        <taxon>Imparidentia</taxon>
        <taxon>Neoheterodontei</taxon>
        <taxon>Myida</taxon>
        <taxon>Dreissenoidea</taxon>
        <taxon>Dreissenidae</taxon>
        <taxon>Dreissena</taxon>
    </lineage>
</organism>
<name>A0A9D4C696_DREPO</name>
<gene>
    <name evidence="1" type="ORF">DPMN_061027</name>
</gene>
<accession>A0A9D4C696</accession>
<dbReference type="AlphaFoldDB" id="A0A9D4C696"/>
<keyword evidence="2" id="KW-1185">Reference proteome</keyword>
<reference evidence="1" key="1">
    <citation type="journal article" date="2019" name="bioRxiv">
        <title>The Genome of the Zebra Mussel, Dreissena polymorpha: A Resource for Invasive Species Research.</title>
        <authorList>
            <person name="McCartney M.A."/>
            <person name="Auch B."/>
            <person name="Kono T."/>
            <person name="Mallez S."/>
            <person name="Zhang Y."/>
            <person name="Obille A."/>
            <person name="Becker A."/>
            <person name="Abrahante J.E."/>
            <person name="Garbe J."/>
            <person name="Badalamenti J.P."/>
            <person name="Herman A."/>
            <person name="Mangelson H."/>
            <person name="Liachko I."/>
            <person name="Sullivan S."/>
            <person name="Sone E.D."/>
            <person name="Koren S."/>
            <person name="Silverstein K.A.T."/>
            <person name="Beckman K.B."/>
            <person name="Gohl D.M."/>
        </authorList>
    </citation>
    <scope>NUCLEOTIDE SEQUENCE</scope>
    <source>
        <strain evidence="1">Duluth1</strain>
        <tissue evidence="1">Whole animal</tissue>
    </source>
</reference>